<accession>A0A9D2TLD9</accession>
<dbReference type="Pfam" id="PF20097">
    <property type="entry name" value="DUF6487"/>
    <property type="match status" value="1"/>
</dbReference>
<protein>
    <recommendedName>
        <fullName evidence="1">DUF6487 domain-containing protein</fullName>
    </recommendedName>
</protein>
<evidence type="ECO:0000259" key="1">
    <source>
        <dbReference type="Pfam" id="PF20097"/>
    </source>
</evidence>
<comment type="caution">
    <text evidence="2">The sequence shown here is derived from an EMBL/GenBank/DDBJ whole genome shotgun (WGS) entry which is preliminary data.</text>
</comment>
<sequence length="67" mass="7538">MMKCPYCGNEMQEGKICAIGSGAAMEWKDGNESFRLNDEPKMVAVINGDRISGCRCEKCRKIIVEYE</sequence>
<feature type="domain" description="DUF6487" evidence="1">
    <location>
        <begin position="4"/>
        <end position="67"/>
    </location>
</feature>
<reference evidence="2" key="2">
    <citation type="submission" date="2021-04" db="EMBL/GenBank/DDBJ databases">
        <authorList>
            <person name="Gilroy R."/>
        </authorList>
    </citation>
    <scope>NUCLEOTIDE SEQUENCE</scope>
    <source>
        <strain evidence="2">CHK196-7946</strain>
    </source>
</reference>
<name>A0A9D2TLD9_9FIRM</name>
<gene>
    <name evidence="2" type="ORF">H9697_06545</name>
</gene>
<dbReference type="InterPro" id="IPR045504">
    <property type="entry name" value="DUF6487"/>
</dbReference>
<dbReference type="Proteomes" id="UP000823902">
    <property type="component" value="Unassembled WGS sequence"/>
</dbReference>
<organism evidence="2 3">
    <name type="scientific">Candidatus Mediterraneibacter faecavium</name>
    <dbReference type="NCBI Taxonomy" id="2838668"/>
    <lineage>
        <taxon>Bacteria</taxon>
        <taxon>Bacillati</taxon>
        <taxon>Bacillota</taxon>
        <taxon>Clostridia</taxon>
        <taxon>Lachnospirales</taxon>
        <taxon>Lachnospiraceae</taxon>
        <taxon>Mediterraneibacter</taxon>
    </lineage>
</organism>
<evidence type="ECO:0000313" key="2">
    <source>
        <dbReference type="EMBL" id="HJC74590.1"/>
    </source>
</evidence>
<proteinExistence type="predicted"/>
<dbReference type="AlphaFoldDB" id="A0A9D2TLD9"/>
<reference evidence="2" key="1">
    <citation type="journal article" date="2021" name="PeerJ">
        <title>Extensive microbial diversity within the chicken gut microbiome revealed by metagenomics and culture.</title>
        <authorList>
            <person name="Gilroy R."/>
            <person name="Ravi A."/>
            <person name="Getino M."/>
            <person name="Pursley I."/>
            <person name="Horton D.L."/>
            <person name="Alikhan N.F."/>
            <person name="Baker D."/>
            <person name="Gharbi K."/>
            <person name="Hall N."/>
            <person name="Watson M."/>
            <person name="Adriaenssens E.M."/>
            <person name="Foster-Nyarko E."/>
            <person name="Jarju S."/>
            <person name="Secka A."/>
            <person name="Antonio M."/>
            <person name="Oren A."/>
            <person name="Chaudhuri R.R."/>
            <person name="La Ragione R."/>
            <person name="Hildebrand F."/>
            <person name="Pallen M.J."/>
        </authorList>
    </citation>
    <scope>NUCLEOTIDE SEQUENCE</scope>
    <source>
        <strain evidence="2">CHK196-7946</strain>
    </source>
</reference>
<evidence type="ECO:0000313" key="3">
    <source>
        <dbReference type="Proteomes" id="UP000823902"/>
    </source>
</evidence>
<dbReference type="EMBL" id="DWVY01000031">
    <property type="protein sequence ID" value="HJC74590.1"/>
    <property type="molecule type" value="Genomic_DNA"/>
</dbReference>